<evidence type="ECO:0000313" key="2">
    <source>
        <dbReference type="Proteomes" id="UP000027345"/>
    </source>
</evidence>
<sequence length="61" mass="6680">MPATSRRFDGKPETAADTRFFDLRESGYRGPIDQDGHRVTTGRAKEILDALAALSDDGAQQ</sequence>
<evidence type="ECO:0000313" key="1">
    <source>
        <dbReference type="EMBL" id="KDN23218.1"/>
    </source>
</evidence>
<proteinExistence type="predicted"/>
<reference evidence="1 2" key="1">
    <citation type="submission" date="2014-05" db="EMBL/GenBank/DDBJ databases">
        <title>Draft genome sequence of Amycolatopsis rifamycinica DSM 46095.</title>
        <authorList>
            <person name="Lal R."/>
            <person name="Saxena A."/>
            <person name="Kumari R."/>
            <person name="Mukherjee U."/>
            <person name="Singh P."/>
            <person name="Sangwan N."/>
            <person name="Mahato N.K."/>
        </authorList>
    </citation>
    <scope>NUCLEOTIDE SEQUENCE [LARGE SCALE GENOMIC DNA]</scope>
    <source>
        <strain evidence="1 2">DSM 46095</strain>
    </source>
</reference>
<dbReference type="Proteomes" id="UP000027345">
    <property type="component" value="Unassembled WGS sequence"/>
</dbReference>
<keyword evidence="2" id="KW-1185">Reference proteome</keyword>
<dbReference type="EMBL" id="JMQI01000011">
    <property type="protein sequence ID" value="KDN23218.1"/>
    <property type="molecule type" value="Genomic_DNA"/>
</dbReference>
<dbReference type="AlphaFoldDB" id="A0A066UG98"/>
<organism evidence="1 2">
    <name type="scientific">Amycolatopsis rifamycinica</name>
    <dbReference type="NCBI Taxonomy" id="287986"/>
    <lineage>
        <taxon>Bacteria</taxon>
        <taxon>Bacillati</taxon>
        <taxon>Actinomycetota</taxon>
        <taxon>Actinomycetes</taxon>
        <taxon>Pseudonocardiales</taxon>
        <taxon>Pseudonocardiaceae</taxon>
        <taxon>Amycolatopsis</taxon>
    </lineage>
</organism>
<dbReference type="RefSeq" id="WP_043776930.1">
    <property type="nucleotide sequence ID" value="NZ_JMQI01000011.1"/>
</dbReference>
<accession>A0A066UG98</accession>
<gene>
    <name evidence="1" type="ORF">DV20_05735</name>
</gene>
<dbReference type="OrthoDB" id="3405768at2"/>
<dbReference type="eggNOG" id="ENOG5030E9N">
    <property type="taxonomic scope" value="Bacteria"/>
</dbReference>
<protein>
    <submittedName>
        <fullName evidence="1">Uncharacterized protein</fullName>
    </submittedName>
</protein>
<name>A0A066UG98_9PSEU</name>
<comment type="caution">
    <text evidence="1">The sequence shown here is derived from an EMBL/GenBank/DDBJ whole genome shotgun (WGS) entry which is preliminary data.</text>
</comment>
<dbReference type="STRING" id="287986.DV20_05735"/>